<sequence length="137" mass="14143">MSDINSLLSHAVPAVGAAVSAYGAGVLTRAEDEAAMATVRLGQRLLDRILRRTPDPAPIEAAVTDLAETGEDSDALAALRFQIRKALLADPSLMAEVAALLPERPEARAEGERSVAVAGDMAGIVSTGDGATNVQPR</sequence>
<dbReference type="EMBL" id="JBHSFH010000017">
    <property type="protein sequence ID" value="MFC4497639.1"/>
    <property type="molecule type" value="Genomic_DNA"/>
</dbReference>
<reference evidence="2" key="1">
    <citation type="journal article" date="2019" name="Int. J. Syst. Evol. Microbiol.">
        <title>The Global Catalogue of Microorganisms (GCM) 10K type strain sequencing project: providing services to taxonomists for standard genome sequencing and annotation.</title>
        <authorList>
            <consortium name="The Broad Institute Genomics Platform"/>
            <consortium name="The Broad Institute Genome Sequencing Center for Infectious Disease"/>
            <person name="Wu L."/>
            <person name="Ma J."/>
        </authorList>
    </citation>
    <scope>NUCLEOTIDE SEQUENCE [LARGE SCALE GENOMIC DNA]</scope>
    <source>
        <strain evidence="2">CGMCC 4.7357</strain>
    </source>
</reference>
<name>A0ABV9ACP5_9ACTN</name>
<dbReference type="RefSeq" id="WP_386452505.1">
    <property type="nucleotide sequence ID" value="NZ_JBHSFH010000017.1"/>
</dbReference>
<proteinExistence type="predicted"/>
<dbReference type="Proteomes" id="UP001595997">
    <property type="component" value="Unassembled WGS sequence"/>
</dbReference>
<evidence type="ECO:0000313" key="2">
    <source>
        <dbReference type="Proteomes" id="UP001595997"/>
    </source>
</evidence>
<evidence type="ECO:0000313" key="1">
    <source>
        <dbReference type="EMBL" id="MFC4497639.1"/>
    </source>
</evidence>
<accession>A0ABV9ACP5</accession>
<comment type="caution">
    <text evidence="1">The sequence shown here is derived from an EMBL/GenBank/DDBJ whole genome shotgun (WGS) entry which is preliminary data.</text>
</comment>
<keyword evidence="2" id="KW-1185">Reference proteome</keyword>
<protein>
    <submittedName>
        <fullName evidence="1">Uncharacterized protein</fullName>
    </submittedName>
</protein>
<organism evidence="1 2">
    <name type="scientific">Streptomyces ovatisporus</name>
    <dbReference type="NCBI Taxonomy" id="1128682"/>
    <lineage>
        <taxon>Bacteria</taxon>
        <taxon>Bacillati</taxon>
        <taxon>Actinomycetota</taxon>
        <taxon>Actinomycetes</taxon>
        <taxon>Kitasatosporales</taxon>
        <taxon>Streptomycetaceae</taxon>
        <taxon>Streptomyces</taxon>
    </lineage>
</organism>
<gene>
    <name evidence="1" type="ORF">ACFPA8_26265</name>
</gene>